<evidence type="ECO:0000256" key="6">
    <source>
        <dbReference type="SAM" id="SignalP"/>
    </source>
</evidence>
<evidence type="ECO:0000256" key="3">
    <source>
        <dbReference type="ARBA" id="ARBA00047558"/>
    </source>
</evidence>
<feature type="compositionally biased region" description="Acidic residues" evidence="5">
    <location>
        <begin position="482"/>
        <end position="497"/>
    </location>
</feature>
<keyword evidence="9" id="KW-1185">Reference proteome</keyword>
<proteinExistence type="predicted"/>
<dbReference type="InterPro" id="IPR038408">
    <property type="entry name" value="GNK2_sf"/>
</dbReference>
<feature type="domain" description="Gnk2-homologous" evidence="7">
    <location>
        <begin position="30"/>
        <end position="133"/>
    </location>
</feature>
<name>A0A151TK50_CAJCA</name>
<evidence type="ECO:0000256" key="2">
    <source>
        <dbReference type="ARBA" id="ARBA00022737"/>
    </source>
</evidence>
<feature type="compositionally biased region" description="Basic and acidic residues" evidence="5">
    <location>
        <begin position="561"/>
        <end position="598"/>
    </location>
</feature>
<feature type="compositionally biased region" description="Low complexity" evidence="5">
    <location>
        <begin position="820"/>
        <end position="830"/>
    </location>
</feature>
<feature type="region of interest" description="Disordered" evidence="5">
    <location>
        <begin position="429"/>
        <end position="627"/>
    </location>
</feature>
<dbReference type="Gene3D" id="3.30.430.20">
    <property type="entry name" value="Gnk2 domain, C-X8-C-X2-C motif"/>
    <property type="match status" value="2"/>
</dbReference>
<dbReference type="PROSITE" id="PS51473">
    <property type="entry name" value="GNK2"/>
    <property type="match status" value="2"/>
</dbReference>
<dbReference type="EMBL" id="CM003608">
    <property type="protein sequence ID" value="KYP67399.1"/>
    <property type="molecule type" value="Genomic_DNA"/>
</dbReference>
<dbReference type="PANTHER" id="PTHR32099">
    <property type="entry name" value="CYSTEINE-RICH REPEAT SECRETORY PROTEIN"/>
    <property type="match status" value="1"/>
</dbReference>
<feature type="compositionally biased region" description="Basic and acidic residues" evidence="5">
    <location>
        <begin position="883"/>
        <end position="895"/>
    </location>
</feature>
<feature type="compositionally biased region" description="Polar residues" evidence="5">
    <location>
        <begin position="606"/>
        <end position="627"/>
    </location>
</feature>
<feature type="compositionally biased region" description="Polar residues" evidence="5">
    <location>
        <begin position="668"/>
        <end position="686"/>
    </location>
</feature>
<evidence type="ECO:0000256" key="1">
    <source>
        <dbReference type="ARBA" id="ARBA00022729"/>
    </source>
</evidence>
<sequence length="904" mass="98975">MQVSMTMASLKPVLLMIFLSFFNLETCKAQVYLYHNCSGSNTTANSAYQLNTRTLFTSLTSNASSAEFSNATVGASSSDTVRGLFMCRGDMSAAPCQQCVVNATRRLLSECALAKQGVIWYDECMVRYSNRSFFSTVDTRPRLGLLNTANITNQESFMSLLFKTINETADEASNFSVGVKKYATKQANISAFQTLYCLAQCTQDLSREDCRRCLSGVIGDLPWCCQGKQGGRVLYPSCNVRYELYPFYHSTASPPAPSPSPSLLLPPPPSSNSGGSSGISAGTIVAIVVPIAVAVLIFIVGICFLSRRARKKQGPVKEGKTAYDISTVESLQFDFGTIEAATNKFSVDNKLGEGGFGEVYKKAVAVLKAKPSWLRLLFHSLLCLLPLLLFQFLNEGFLVENRWRALAIWRGGNLEFLVNLSMIKRSPSRNQRSRGIKVKHSHDKKKEFDENDTEVSVGTQTSKLGRKDLRLGKDEVNQNEKPDEEEEDENVVEDDEDKHEHSEHEGGNEHESVEKDDKHGVRGGGDEQEVDERGGGDDEIDENDQEQSAVDTDHDEEFMDEDKGREEESDEKDKENIKDEEKDGSVTNHNSHEAREENYNGDDASSAVSHDTGTISTETEALSLENSDVNLEMNITKSVNRSNYSKESNKNQHSSNFNITEAVLPGEPSSNATSGKETGSNGLSNIVDSSHLENITTTFSGSHSEAGSNLTVVIPGGSNNWTGTSANNSSEPNKMVMFSESNQAQNGTVNTTLTGDVKNVQTEGLEQGGNMLSEENLLGLNLTVPAETEKRDVAAGESSNLEGGELEKTRRFVAPKETENSGNTESSETNKTQNISYMNENIDATKDEIKGDPATDETSDSVEHRDFDSLDSHILKNVAEVRTDLDTLPDIRNEGDNGDATATD</sequence>
<accession>A0A151TK50</accession>
<dbReference type="InterPro" id="IPR002902">
    <property type="entry name" value="GNK2"/>
</dbReference>
<evidence type="ECO:0000313" key="9">
    <source>
        <dbReference type="Proteomes" id="UP000075243"/>
    </source>
</evidence>
<dbReference type="FunFam" id="3.30.430.20:FF:000012">
    <property type="entry name" value="Cysteine-rich receptor-like protein kinase 25"/>
    <property type="match status" value="1"/>
</dbReference>
<dbReference type="AlphaFoldDB" id="A0A151TK50"/>
<dbReference type="PANTHER" id="PTHR32099:SF110">
    <property type="entry name" value="CYSTEINE-RICH RECEPTOR-KINASE-LIKE PROTEIN"/>
    <property type="match status" value="1"/>
</dbReference>
<evidence type="ECO:0000256" key="4">
    <source>
        <dbReference type="ARBA" id="ARBA00047951"/>
    </source>
</evidence>
<feature type="compositionally biased region" description="Basic and acidic residues" evidence="5">
    <location>
        <begin position="805"/>
        <end position="819"/>
    </location>
</feature>
<comment type="catalytic activity">
    <reaction evidence="3">
        <text>L-seryl-[protein] + ATP = O-phospho-L-seryl-[protein] + ADP + H(+)</text>
        <dbReference type="Rhea" id="RHEA:17989"/>
        <dbReference type="Rhea" id="RHEA-COMP:9863"/>
        <dbReference type="Rhea" id="RHEA-COMP:11604"/>
        <dbReference type="ChEBI" id="CHEBI:15378"/>
        <dbReference type="ChEBI" id="CHEBI:29999"/>
        <dbReference type="ChEBI" id="CHEBI:30616"/>
        <dbReference type="ChEBI" id="CHEBI:83421"/>
        <dbReference type="ChEBI" id="CHEBI:456216"/>
    </reaction>
</comment>
<evidence type="ECO:0000256" key="5">
    <source>
        <dbReference type="SAM" id="MobiDB-lite"/>
    </source>
</evidence>
<gene>
    <name evidence="8" type="ORF">KK1_013727</name>
</gene>
<dbReference type="Proteomes" id="UP000075243">
    <property type="component" value="Chromosome 6"/>
</dbReference>
<feature type="compositionally biased region" description="Polar residues" evidence="5">
    <location>
        <begin position="454"/>
        <end position="463"/>
    </location>
</feature>
<feature type="compositionally biased region" description="Basic and acidic residues" evidence="5">
    <location>
        <begin position="843"/>
        <end position="853"/>
    </location>
</feature>
<protein>
    <submittedName>
        <fullName evidence="8">Cysteine-rich receptor-like protein kinase 25</fullName>
    </submittedName>
</protein>
<dbReference type="STRING" id="3821.A0A151TK50"/>
<organism evidence="8 9">
    <name type="scientific">Cajanus cajan</name>
    <name type="common">Pigeon pea</name>
    <name type="synonym">Cajanus indicus</name>
    <dbReference type="NCBI Taxonomy" id="3821"/>
    <lineage>
        <taxon>Eukaryota</taxon>
        <taxon>Viridiplantae</taxon>
        <taxon>Streptophyta</taxon>
        <taxon>Embryophyta</taxon>
        <taxon>Tracheophyta</taxon>
        <taxon>Spermatophyta</taxon>
        <taxon>Magnoliopsida</taxon>
        <taxon>eudicotyledons</taxon>
        <taxon>Gunneridae</taxon>
        <taxon>Pentapetalae</taxon>
        <taxon>rosids</taxon>
        <taxon>fabids</taxon>
        <taxon>Fabales</taxon>
        <taxon>Fabaceae</taxon>
        <taxon>Papilionoideae</taxon>
        <taxon>50 kb inversion clade</taxon>
        <taxon>NPAAA clade</taxon>
        <taxon>indigoferoid/millettioid clade</taxon>
        <taxon>Phaseoleae</taxon>
        <taxon>Cajanus</taxon>
    </lineage>
</organism>
<feature type="compositionally biased region" description="Basic and acidic residues" evidence="5">
    <location>
        <begin position="498"/>
        <end position="520"/>
    </location>
</feature>
<feature type="compositionally biased region" description="Basic residues" evidence="5">
    <location>
        <begin position="431"/>
        <end position="443"/>
    </location>
</feature>
<dbReference type="FunFam" id="3.30.430.20:FF:000013">
    <property type="entry name" value="Cysteine-rich RLK (RECEPTOR-like protein kinase) 23"/>
    <property type="match status" value="1"/>
</dbReference>
<dbReference type="Pfam" id="PF01657">
    <property type="entry name" value="Stress-antifung"/>
    <property type="match status" value="2"/>
</dbReference>
<evidence type="ECO:0000259" key="7">
    <source>
        <dbReference type="PROSITE" id="PS51473"/>
    </source>
</evidence>
<dbReference type="Gramene" id="C.cajan_13319.t">
    <property type="protein sequence ID" value="C.cajan_13319.t"/>
    <property type="gene ID" value="C.cajan_13319"/>
</dbReference>
<reference evidence="8 9" key="1">
    <citation type="journal article" date="2012" name="Nat. Biotechnol.">
        <title>Draft genome sequence of pigeonpea (Cajanus cajan), an orphan legume crop of resource-poor farmers.</title>
        <authorList>
            <person name="Varshney R.K."/>
            <person name="Chen W."/>
            <person name="Li Y."/>
            <person name="Bharti A.K."/>
            <person name="Saxena R.K."/>
            <person name="Schlueter J.A."/>
            <person name="Donoghue M.T."/>
            <person name="Azam S."/>
            <person name="Fan G."/>
            <person name="Whaley A.M."/>
            <person name="Farmer A.D."/>
            <person name="Sheridan J."/>
            <person name="Iwata A."/>
            <person name="Tuteja R."/>
            <person name="Penmetsa R.V."/>
            <person name="Wu W."/>
            <person name="Upadhyaya H.D."/>
            <person name="Yang S.P."/>
            <person name="Shah T."/>
            <person name="Saxena K.B."/>
            <person name="Michael T."/>
            <person name="McCombie W.R."/>
            <person name="Yang B."/>
            <person name="Zhang G."/>
            <person name="Yang H."/>
            <person name="Wang J."/>
            <person name="Spillane C."/>
            <person name="Cook D.R."/>
            <person name="May G.D."/>
            <person name="Xu X."/>
            <person name="Jackson S.A."/>
        </authorList>
    </citation>
    <scope>NUCLEOTIDE SEQUENCE [LARGE SCALE GENOMIC DNA]</scope>
    <source>
        <strain evidence="9">cv. Asha</strain>
    </source>
</reference>
<feature type="chain" id="PRO_5007589135" evidence="6">
    <location>
        <begin position="30"/>
        <end position="904"/>
    </location>
</feature>
<feature type="region of interest" description="Disordered" evidence="5">
    <location>
        <begin position="789"/>
        <end position="867"/>
    </location>
</feature>
<comment type="catalytic activity">
    <reaction evidence="4">
        <text>L-threonyl-[protein] + ATP = O-phospho-L-threonyl-[protein] + ADP + H(+)</text>
        <dbReference type="Rhea" id="RHEA:46608"/>
        <dbReference type="Rhea" id="RHEA-COMP:11060"/>
        <dbReference type="Rhea" id="RHEA-COMP:11605"/>
        <dbReference type="ChEBI" id="CHEBI:15378"/>
        <dbReference type="ChEBI" id="CHEBI:30013"/>
        <dbReference type="ChEBI" id="CHEBI:30616"/>
        <dbReference type="ChEBI" id="CHEBI:61977"/>
        <dbReference type="ChEBI" id="CHEBI:456216"/>
    </reaction>
</comment>
<keyword evidence="2" id="KW-0677">Repeat</keyword>
<evidence type="ECO:0000313" key="8">
    <source>
        <dbReference type="EMBL" id="KYP67399.1"/>
    </source>
</evidence>
<feature type="signal peptide" evidence="6">
    <location>
        <begin position="1"/>
        <end position="29"/>
    </location>
</feature>
<feature type="compositionally biased region" description="Basic and acidic residues" evidence="5">
    <location>
        <begin position="465"/>
        <end position="481"/>
    </location>
</feature>
<dbReference type="CDD" id="cd23509">
    <property type="entry name" value="Gnk2-like"/>
    <property type="match status" value="2"/>
</dbReference>
<keyword evidence="1 6" id="KW-0732">Signal</keyword>
<feature type="domain" description="Gnk2-homologous" evidence="7">
    <location>
        <begin position="139"/>
        <end position="247"/>
    </location>
</feature>
<dbReference type="Gene3D" id="3.30.200.20">
    <property type="entry name" value="Phosphorylase Kinase, domain 1"/>
    <property type="match status" value="1"/>
</dbReference>
<feature type="region of interest" description="Disordered" evidence="5">
    <location>
        <begin position="662"/>
        <end position="686"/>
    </location>
</feature>
<feature type="region of interest" description="Disordered" evidence="5">
    <location>
        <begin position="883"/>
        <end position="904"/>
    </location>
</feature>